<keyword evidence="3" id="KW-0597">Phosphoprotein</keyword>
<dbReference type="PATRIC" id="fig|52.7.peg.966"/>
<dbReference type="Pfam" id="PF02878">
    <property type="entry name" value="PGM_PMM_I"/>
    <property type="match status" value="1"/>
</dbReference>
<feature type="domain" description="Alpha-D-phosphohexomutase C-terminal" evidence="8">
    <location>
        <begin position="383"/>
        <end position="458"/>
    </location>
</feature>
<dbReference type="RefSeq" id="WP_050429239.1">
    <property type="nucleotide sequence ID" value="NZ_CP012159.1"/>
</dbReference>
<name>A0A0K1E7W9_CHOCO</name>
<dbReference type="SUPFAM" id="SSF55957">
    <property type="entry name" value="Phosphoglucomutase, C-terminal domain"/>
    <property type="match status" value="1"/>
</dbReference>
<reference evidence="12 13" key="1">
    <citation type="submission" date="2015-07" db="EMBL/GenBank/DDBJ databases">
        <title>Genome analysis of myxobacterium Chondromyces crocatus Cm c5 reveals a high potential for natural compound synthesis and the genetic basis for the loss of fruiting body formation.</title>
        <authorList>
            <person name="Zaburannyi N."/>
            <person name="Bunk B."/>
            <person name="Maier J."/>
            <person name="Overmann J."/>
            <person name="Mueller R."/>
        </authorList>
    </citation>
    <scope>NUCLEOTIDE SEQUENCE [LARGE SCALE GENOMIC DNA]</scope>
    <source>
        <strain evidence="12 13">Cm c5</strain>
    </source>
</reference>
<dbReference type="KEGG" id="ccro:CMC5_008980"/>
<accession>A0A0K1E7W9</accession>
<organism evidence="12 13">
    <name type="scientific">Chondromyces crocatus</name>
    <dbReference type="NCBI Taxonomy" id="52"/>
    <lineage>
        <taxon>Bacteria</taxon>
        <taxon>Pseudomonadati</taxon>
        <taxon>Myxococcota</taxon>
        <taxon>Polyangia</taxon>
        <taxon>Polyangiales</taxon>
        <taxon>Polyangiaceae</taxon>
        <taxon>Chondromyces</taxon>
    </lineage>
</organism>
<keyword evidence="6 12" id="KW-0413">Isomerase</keyword>
<dbReference type="InterPro" id="IPR005844">
    <property type="entry name" value="A-D-PHexomutase_a/b/a-I"/>
</dbReference>
<protein>
    <submittedName>
        <fullName evidence="12">Phosphomannomutase</fullName>
        <ecNumber evidence="12">5.4.2.8</ecNumber>
    </submittedName>
</protein>
<feature type="domain" description="Alpha-D-phosphohexomutase alpha/beta/alpha" evidence="10">
    <location>
        <begin position="165"/>
        <end position="263"/>
    </location>
</feature>
<evidence type="ECO:0000256" key="7">
    <source>
        <dbReference type="RuleBase" id="RU004326"/>
    </source>
</evidence>
<dbReference type="InterPro" id="IPR016066">
    <property type="entry name" value="A-D-PHexomutase_CS"/>
</dbReference>
<dbReference type="Gene3D" id="3.40.120.10">
    <property type="entry name" value="Alpha-D-Glucose-1,6-Bisphosphate, subunit A, domain 3"/>
    <property type="match status" value="3"/>
</dbReference>
<dbReference type="Pfam" id="PF02879">
    <property type="entry name" value="PGM_PMM_II"/>
    <property type="match status" value="1"/>
</dbReference>
<dbReference type="GO" id="GO:0005975">
    <property type="term" value="P:carbohydrate metabolic process"/>
    <property type="evidence" value="ECO:0007669"/>
    <property type="project" value="InterPro"/>
</dbReference>
<feature type="domain" description="Alpha-D-phosphohexomutase alpha/beta/alpha" evidence="11">
    <location>
        <begin position="267"/>
        <end position="377"/>
    </location>
</feature>
<dbReference type="PROSITE" id="PS00710">
    <property type="entry name" value="PGM_PMM"/>
    <property type="match status" value="1"/>
</dbReference>
<dbReference type="EMBL" id="CP012159">
    <property type="protein sequence ID" value="AKT36777.1"/>
    <property type="molecule type" value="Genomic_DNA"/>
</dbReference>
<dbReference type="OrthoDB" id="9806956at2"/>
<comment type="cofactor">
    <cofactor evidence="1">
        <name>Mg(2+)</name>
        <dbReference type="ChEBI" id="CHEBI:18420"/>
    </cofactor>
</comment>
<keyword evidence="5 7" id="KW-0460">Magnesium</keyword>
<evidence type="ECO:0000259" key="11">
    <source>
        <dbReference type="Pfam" id="PF02880"/>
    </source>
</evidence>
<evidence type="ECO:0000259" key="10">
    <source>
        <dbReference type="Pfam" id="PF02879"/>
    </source>
</evidence>
<dbReference type="InterPro" id="IPR036900">
    <property type="entry name" value="A-D-PHexomutase_C_sf"/>
</dbReference>
<dbReference type="SUPFAM" id="SSF53738">
    <property type="entry name" value="Phosphoglucomutase, first 3 domains"/>
    <property type="match status" value="3"/>
</dbReference>
<evidence type="ECO:0000256" key="4">
    <source>
        <dbReference type="ARBA" id="ARBA00022723"/>
    </source>
</evidence>
<dbReference type="STRING" id="52.CMC5_008980"/>
<dbReference type="EC" id="5.4.2.8" evidence="12"/>
<evidence type="ECO:0000256" key="3">
    <source>
        <dbReference type="ARBA" id="ARBA00022553"/>
    </source>
</evidence>
<feature type="domain" description="Alpha-D-phosphohexomutase alpha/beta/alpha" evidence="9">
    <location>
        <begin position="6"/>
        <end position="141"/>
    </location>
</feature>
<dbReference type="PRINTS" id="PR00509">
    <property type="entry name" value="PGMPMM"/>
</dbReference>
<dbReference type="GO" id="GO:0004615">
    <property type="term" value="F:phosphomannomutase activity"/>
    <property type="evidence" value="ECO:0007669"/>
    <property type="project" value="UniProtKB-EC"/>
</dbReference>
<dbReference type="Pfam" id="PF02880">
    <property type="entry name" value="PGM_PMM_III"/>
    <property type="match status" value="1"/>
</dbReference>
<evidence type="ECO:0000256" key="1">
    <source>
        <dbReference type="ARBA" id="ARBA00001946"/>
    </source>
</evidence>
<sequence>MTFPRHIFREYDVRGAADRDLSDDLARALGGAFASILGSHPEFQQARAALGRRPRVAVARDARLSSDRLFDALTAGLRDGGADVISVGVGPTPLLYFAAHHLETDGAVMITASHNPGPDNGFKLMRGKASFFGADVQHLAELVETRRFSPAPECGSLEEIDVTSAYIDSVRAATRLERTQLRFVIDAGNGAAGPLGLRTLQALGFLPDALFCELDGTFPNHHPDPTVPENLEALRSRVLETGADLGIAWDGDGDRLGVIDDRGDVIWGDRLLVAFSRAVLRERPGATILGEVKCSEVLYADIAAKGGRPILWKTGHSLIKTKMKEEGALLAGEMSGHMFFADRWPGFDDAIYATARLLEILVSEGRPLRELLADLPETHATPEIRVPCPDEIKFEVVRQVTEQYRRTHRVIDIDGVRVDFGDGAWGLCRASNTGPVLVLRFEARSPERRDAIRAEVERAVDTALRVVMGAR</sequence>
<dbReference type="Gene3D" id="3.30.310.50">
    <property type="entry name" value="Alpha-D-phosphohexomutase, C-terminal domain"/>
    <property type="match status" value="1"/>
</dbReference>
<dbReference type="GO" id="GO:0000287">
    <property type="term" value="F:magnesium ion binding"/>
    <property type="evidence" value="ECO:0007669"/>
    <property type="project" value="InterPro"/>
</dbReference>
<dbReference type="InterPro" id="IPR005843">
    <property type="entry name" value="A-D-PHexomutase_C"/>
</dbReference>
<evidence type="ECO:0000256" key="5">
    <source>
        <dbReference type="ARBA" id="ARBA00022842"/>
    </source>
</evidence>
<evidence type="ECO:0000256" key="2">
    <source>
        <dbReference type="ARBA" id="ARBA00010231"/>
    </source>
</evidence>
<dbReference type="Pfam" id="PF00408">
    <property type="entry name" value="PGM_PMM_IV"/>
    <property type="match status" value="1"/>
</dbReference>
<keyword evidence="13" id="KW-1185">Reference proteome</keyword>
<comment type="similarity">
    <text evidence="2 7">Belongs to the phosphohexose mutase family.</text>
</comment>
<keyword evidence="4 7" id="KW-0479">Metal-binding</keyword>
<dbReference type="InterPro" id="IPR005846">
    <property type="entry name" value="A-D-PHexomutase_a/b/a-III"/>
</dbReference>
<evidence type="ECO:0000259" key="9">
    <source>
        <dbReference type="Pfam" id="PF02878"/>
    </source>
</evidence>
<dbReference type="InterPro" id="IPR016055">
    <property type="entry name" value="A-D-PHexomutase_a/b/a-I/II/III"/>
</dbReference>
<evidence type="ECO:0000259" key="8">
    <source>
        <dbReference type="Pfam" id="PF00408"/>
    </source>
</evidence>
<dbReference type="PANTHER" id="PTHR43771">
    <property type="entry name" value="PHOSPHOMANNOMUTASE"/>
    <property type="match status" value="1"/>
</dbReference>
<gene>
    <name evidence="12" type="primary">cpsG</name>
    <name evidence="12" type="ORF">CMC5_008980</name>
</gene>
<evidence type="ECO:0000313" key="12">
    <source>
        <dbReference type="EMBL" id="AKT36777.1"/>
    </source>
</evidence>
<proteinExistence type="inferred from homology"/>
<evidence type="ECO:0000313" key="13">
    <source>
        <dbReference type="Proteomes" id="UP000067626"/>
    </source>
</evidence>
<dbReference type="AlphaFoldDB" id="A0A0K1E7W9"/>
<evidence type="ECO:0000256" key="6">
    <source>
        <dbReference type="ARBA" id="ARBA00023235"/>
    </source>
</evidence>
<dbReference type="InterPro" id="IPR005845">
    <property type="entry name" value="A-D-PHexomutase_a/b/a-II"/>
</dbReference>
<dbReference type="CDD" id="cd03089">
    <property type="entry name" value="PMM_PGM"/>
    <property type="match status" value="1"/>
</dbReference>
<dbReference type="PANTHER" id="PTHR43771:SF2">
    <property type="entry name" value="PHOSPHOMANNOMUTASE_PHOSPHOGLUCOMUTASE"/>
    <property type="match status" value="1"/>
</dbReference>
<dbReference type="Proteomes" id="UP000067626">
    <property type="component" value="Chromosome"/>
</dbReference>
<dbReference type="InterPro" id="IPR005841">
    <property type="entry name" value="Alpha-D-phosphohexomutase_SF"/>
</dbReference>